<protein>
    <submittedName>
        <fullName evidence="2">Uncharacterized protein</fullName>
    </submittedName>
</protein>
<evidence type="ECO:0000313" key="2">
    <source>
        <dbReference type="EMBL" id="QFG08844.1"/>
    </source>
</evidence>
<sequence length="103" mass="11606">MSVFTEHREVRVTARESIKTPFVAPELSTVRTVDAELEKGTKGWTDFSNKPEVVNVPTSEIAAEREAALVEDITITGDTVIRKAPRKNAPKVRHPRPTKRRWA</sequence>
<organism evidence="2 3">
    <name type="scientific">Mycobacterium phage Naji</name>
    <dbReference type="NCBI Taxonomy" id="2599872"/>
    <lineage>
        <taxon>Viruses</taxon>
        <taxon>Duplodnaviria</taxon>
        <taxon>Heunggongvirae</taxon>
        <taxon>Uroviricota</taxon>
        <taxon>Caudoviricetes</taxon>
        <taxon>Fromanvirus</taxon>
        <taxon>Mycobacterium phage D29</taxon>
    </lineage>
</organism>
<proteinExistence type="predicted"/>
<name>A0A5J6TET4_BPMD2</name>
<feature type="compositionally biased region" description="Basic residues" evidence="1">
    <location>
        <begin position="83"/>
        <end position="103"/>
    </location>
</feature>
<reference evidence="2 3" key="1">
    <citation type="submission" date="2019-07" db="EMBL/GenBank/DDBJ databases">
        <authorList>
            <person name="Huang-Queiroz A."/>
            <person name="Cameron N."/>
            <person name="Achayaraj G."/>
            <person name="Adepoju O.W."/>
            <person name="Ahsan E."/>
            <person name="Andoh P.A."/>
            <person name="Avalos H.F."/>
            <person name="Challa S."/>
            <person name="Douglas K.C."/>
            <person name="Foster M.P."/>
            <person name="Guardado-Cruz I.V."/>
            <person name="Harris N.A."/>
            <person name="Hess T.M."/>
            <person name="Hughes J.R."/>
            <person name="James T.J."/>
            <person name="Jimenez S.V."/>
            <person name="Munjwani D.P."/>
            <person name="Nafziger E.H."/>
            <person name="Olowe B.N."/>
            <person name="Owusu H.S."/>
            <person name="Pai V.S."/>
            <person name="Paudel S."/>
            <person name="Sanchez-Lopez J.S."/>
            <person name="Smith R.Q."/>
            <person name="Sossah S.M."/>
            <person name="Vo A.T."/>
            <person name="Bonilla Y.A."/>
            <person name="Do E.N."/>
            <person name="Liu A."/>
            <person name="Okonkwo C."/>
            <person name="Forsyth M.H."/>
            <person name="Saha M.S."/>
            <person name="Warner M.H."/>
            <person name="Garlena R.A."/>
            <person name="Russell D.A."/>
            <person name="Pope W.H."/>
            <person name="Jacobs-Sera D."/>
            <person name="Hatfull G.F."/>
        </authorList>
    </citation>
    <scope>NUCLEOTIDE SEQUENCE [LARGE SCALE GENOMIC DNA]</scope>
</reference>
<gene>
    <name evidence="2" type="primary">87</name>
    <name evidence="2" type="ORF">SEA_NAJI_87</name>
</gene>
<evidence type="ECO:0000313" key="3">
    <source>
        <dbReference type="Proteomes" id="UP000325617"/>
    </source>
</evidence>
<feature type="region of interest" description="Disordered" evidence="1">
    <location>
        <begin position="82"/>
        <end position="103"/>
    </location>
</feature>
<dbReference type="SMR" id="A0A5J6TET4"/>
<evidence type="ECO:0000256" key="1">
    <source>
        <dbReference type="SAM" id="MobiDB-lite"/>
    </source>
</evidence>
<dbReference type="Proteomes" id="UP000325617">
    <property type="component" value="Genome"/>
</dbReference>
<accession>A0A5J6TET4</accession>
<dbReference type="EMBL" id="MN234169">
    <property type="protein sequence ID" value="QFG08844.1"/>
    <property type="molecule type" value="Genomic_DNA"/>
</dbReference>